<dbReference type="EMBL" id="QQBG01000010">
    <property type="protein sequence ID" value="RDB31629.1"/>
    <property type="molecule type" value="Genomic_DNA"/>
</dbReference>
<proteinExistence type="predicted"/>
<dbReference type="OrthoDB" id="22238at2"/>
<name>A0A369KAJ8_9BACT</name>
<accession>A0A369KAJ8</accession>
<dbReference type="RefSeq" id="WP_114544204.1">
    <property type="nucleotide sequence ID" value="NZ_QQBG01000010.1"/>
</dbReference>
<comment type="caution">
    <text evidence="1">The sequence shown here is derived from an EMBL/GenBank/DDBJ whole genome shotgun (WGS) entry which is preliminary data.</text>
</comment>
<gene>
    <name evidence="1" type="ORF">HAT2_00240</name>
</gene>
<dbReference type="AlphaFoldDB" id="A0A369KAJ8"/>
<keyword evidence="2" id="KW-1185">Reference proteome</keyword>
<protein>
    <submittedName>
        <fullName evidence="1">Uncharacterized protein</fullName>
    </submittedName>
</protein>
<sequence length="364" mass="41329">MITFAVSAFLSYTAFSSQVGLLYWIPRTFWIVRIFPTRLIFFDVSNTEEKEISTLILEFSHAIDSFRVECQWDRERLLVILQTGKTVSVFALQRDKDPFSCALCLLRGSFLHVTSLEGEEVGKLVRGEWIRLSLYQAPCPCSTPLPASSFVKIPKLSFGSSKKKCLDSFDQRTNPQELLPCLYALSCLLPHELEEGGIVCSASEQNILSVDFVSVWRHHFSRTGVPSWKDQRFYGTKPFFSGKGSPLKILFYFGRAILRSLVRVENGQLVLSPVLPSWFVSGRLRDLPCSFGFCSLMWSRRRLRRCVLTVMQDFVCNLVFPPGVKGFRSTRKGGGPGMCHVIGSELVTFAFQAGDVYCFDRFEH</sequence>
<dbReference type="Proteomes" id="UP000253816">
    <property type="component" value="Unassembled WGS sequence"/>
</dbReference>
<evidence type="ECO:0000313" key="1">
    <source>
        <dbReference type="EMBL" id="RDB31629.1"/>
    </source>
</evidence>
<evidence type="ECO:0000313" key="2">
    <source>
        <dbReference type="Proteomes" id="UP000253816"/>
    </source>
</evidence>
<organism evidence="1 2">
    <name type="scientific">Candidatus Similichlamydia laticola</name>
    <dbReference type="NCBI Taxonomy" id="2170265"/>
    <lineage>
        <taxon>Bacteria</taxon>
        <taxon>Pseudomonadati</taxon>
        <taxon>Chlamydiota</taxon>
        <taxon>Chlamydiia</taxon>
        <taxon>Parachlamydiales</taxon>
        <taxon>Candidatus Parilichlamydiaceae</taxon>
        <taxon>Candidatus Similichlamydia</taxon>
    </lineage>
</organism>
<reference evidence="1 2" key="1">
    <citation type="submission" date="2018-07" db="EMBL/GenBank/DDBJ databases">
        <title>Comparative genomics of the Candidatus Parilichlamydiaceae reveals evidence of convergent evolution and genome reduction in the phylum Chlamydiae.</title>
        <authorList>
            <person name="Taylor-Brown A."/>
            <person name="Polkinghorne A."/>
        </authorList>
    </citation>
    <scope>NUCLEOTIDE SEQUENCE [LARGE SCALE GENOMIC DNA]</scope>
    <source>
        <strain evidence="1 2">Hat2</strain>
    </source>
</reference>